<dbReference type="PANTHER" id="PTHR42697">
    <property type="entry name" value="ENDONUCLEASE 8"/>
    <property type="match status" value="1"/>
</dbReference>
<evidence type="ECO:0000313" key="17">
    <source>
        <dbReference type="Proteomes" id="UP001596989"/>
    </source>
</evidence>
<dbReference type="PANTHER" id="PTHR42697:SF1">
    <property type="entry name" value="ENDONUCLEASE 8"/>
    <property type="match status" value="1"/>
</dbReference>
<dbReference type="InterPro" id="IPR035937">
    <property type="entry name" value="FPG_N"/>
</dbReference>
<keyword evidence="9" id="KW-0234">DNA repair</keyword>
<evidence type="ECO:0000256" key="3">
    <source>
        <dbReference type="ARBA" id="ARBA00022723"/>
    </source>
</evidence>
<dbReference type="EC" id="4.2.99.18" evidence="2"/>
<dbReference type="SMART" id="SM01232">
    <property type="entry name" value="H2TH"/>
    <property type="match status" value="1"/>
</dbReference>
<dbReference type="SUPFAM" id="SSF81624">
    <property type="entry name" value="N-terminal domain of MutM-like DNA repair proteins"/>
    <property type="match status" value="1"/>
</dbReference>
<evidence type="ECO:0000256" key="8">
    <source>
        <dbReference type="ARBA" id="ARBA00023125"/>
    </source>
</evidence>
<feature type="domain" description="Formamidopyrimidine-DNA glycosylase catalytic" evidence="15">
    <location>
        <begin position="2"/>
        <end position="102"/>
    </location>
</feature>
<keyword evidence="3" id="KW-0479">Metal-binding</keyword>
<keyword evidence="12" id="KW-0326">Glycosidase</keyword>
<keyword evidence="4" id="KW-0227">DNA damage</keyword>
<keyword evidence="17" id="KW-1185">Reference proteome</keyword>
<evidence type="ECO:0000256" key="12">
    <source>
        <dbReference type="ARBA" id="ARBA00023295"/>
    </source>
</evidence>
<dbReference type="RefSeq" id="WP_377562780.1">
    <property type="nucleotide sequence ID" value="NZ_JBHTJZ010000005.1"/>
</dbReference>
<keyword evidence="11" id="KW-0511">Multifunctional enzyme</keyword>
<evidence type="ECO:0000256" key="6">
    <source>
        <dbReference type="ARBA" id="ARBA00022801"/>
    </source>
</evidence>
<evidence type="ECO:0000313" key="16">
    <source>
        <dbReference type="EMBL" id="MFD0958948.1"/>
    </source>
</evidence>
<evidence type="ECO:0000256" key="7">
    <source>
        <dbReference type="ARBA" id="ARBA00022833"/>
    </source>
</evidence>
<name>A0ABW3HN41_9BACL</name>
<dbReference type="Gene3D" id="1.10.8.50">
    <property type="match status" value="1"/>
</dbReference>
<evidence type="ECO:0000256" key="5">
    <source>
        <dbReference type="ARBA" id="ARBA00022771"/>
    </source>
</evidence>
<evidence type="ECO:0000256" key="2">
    <source>
        <dbReference type="ARBA" id="ARBA00012720"/>
    </source>
</evidence>
<keyword evidence="5 13" id="KW-0863">Zinc-finger</keyword>
<dbReference type="EMBL" id="JBHTJZ010000005">
    <property type="protein sequence ID" value="MFD0958948.1"/>
    <property type="molecule type" value="Genomic_DNA"/>
</dbReference>
<keyword evidence="10" id="KW-0456">Lyase</keyword>
<evidence type="ECO:0000256" key="9">
    <source>
        <dbReference type="ARBA" id="ARBA00023204"/>
    </source>
</evidence>
<dbReference type="Pfam" id="PF06831">
    <property type="entry name" value="H2TH"/>
    <property type="match status" value="1"/>
</dbReference>
<sequence length="268" mass="29865">MHELPELYLYRAMLAERYAGARITDWNINDKLLDGNGMEEVIGSAVWYVERRANHLVFHLDIGKRLVLYMSNKSYLFSGASDEQGCQNAMLTIGFGDERTLAIHGLNKSDIQLLSVKAVEEQLRGYGLDPLDKGLNGDVLRDRLSKKRSSVKAALMDQKTIAGIGAIYSDEIMFAAGIRPDVRVNSLSVELWEQLYRAIVTVLQEAIADGGILKQPMHAQDSLSGGYWERLQVYGREAEACKRCDGTVSKVLVSGRKAYACLSCQLEQ</sequence>
<dbReference type="Pfam" id="PF01149">
    <property type="entry name" value="Fapy_DNA_glyco"/>
    <property type="match status" value="1"/>
</dbReference>
<dbReference type="InterPro" id="IPR015886">
    <property type="entry name" value="H2TH_FPG"/>
</dbReference>
<proteinExistence type="inferred from homology"/>
<keyword evidence="6" id="KW-0378">Hydrolase</keyword>
<organism evidence="16 17">
    <name type="scientific">Paenibacillus chungangensis</name>
    <dbReference type="NCBI Taxonomy" id="696535"/>
    <lineage>
        <taxon>Bacteria</taxon>
        <taxon>Bacillati</taxon>
        <taxon>Bacillota</taxon>
        <taxon>Bacilli</taxon>
        <taxon>Bacillales</taxon>
        <taxon>Paenibacillaceae</taxon>
        <taxon>Paenibacillus</taxon>
    </lineage>
</organism>
<dbReference type="PROSITE" id="PS51066">
    <property type="entry name" value="ZF_FPG_2"/>
    <property type="match status" value="1"/>
</dbReference>
<evidence type="ECO:0000256" key="10">
    <source>
        <dbReference type="ARBA" id="ARBA00023239"/>
    </source>
</evidence>
<comment type="similarity">
    <text evidence="1">Belongs to the FPG family.</text>
</comment>
<dbReference type="Proteomes" id="UP001596989">
    <property type="component" value="Unassembled WGS sequence"/>
</dbReference>
<dbReference type="InterPro" id="IPR012319">
    <property type="entry name" value="FPG_cat"/>
</dbReference>
<protein>
    <recommendedName>
        <fullName evidence="2">DNA-(apurinic or apyrimidinic site) lyase</fullName>
        <ecNumber evidence="2">4.2.99.18</ecNumber>
    </recommendedName>
</protein>
<evidence type="ECO:0000259" key="15">
    <source>
        <dbReference type="PROSITE" id="PS51068"/>
    </source>
</evidence>
<dbReference type="Gene3D" id="3.20.190.10">
    <property type="entry name" value="MutM-like, N-terminal"/>
    <property type="match status" value="1"/>
</dbReference>
<comment type="caution">
    <text evidence="16">The sequence shown here is derived from an EMBL/GenBank/DDBJ whole genome shotgun (WGS) entry which is preliminary data.</text>
</comment>
<reference evidence="17" key="1">
    <citation type="journal article" date="2019" name="Int. J. Syst. Evol. Microbiol.">
        <title>The Global Catalogue of Microorganisms (GCM) 10K type strain sequencing project: providing services to taxonomists for standard genome sequencing and annotation.</title>
        <authorList>
            <consortium name="The Broad Institute Genomics Platform"/>
            <consortium name="The Broad Institute Genome Sequencing Center for Infectious Disease"/>
            <person name="Wu L."/>
            <person name="Ma J."/>
        </authorList>
    </citation>
    <scope>NUCLEOTIDE SEQUENCE [LARGE SCALE GENOMIC DNA]</scope>
    <source>
        <strain evidence="17">CCUG 59129</strain>
    </source>
</reference>
<dbReference type="InterPro" id="IPR010979">
    <property type="entry name" value="Ribosomal_uS13-like_H2TH"/>
</dbReference>
<feature type="domain" description="FPG-type" evidence="14">
    <location>
        <begin position="232"/>
        <end position="266"/>
    </location>
</feature>
<evidence type="ECO:0000256" key="11">
    <source>
        <dbReference type="ARBA" id="ARBA00023268"/>
    </source>
</evidence>
<gene>
    <name evidence="16" type="ORF">ACFQ2I_06035</name>
</gene>
<evidence type="ECO:0000256" key="1">
    <source>
        <dbReference type="ARBA" id="ARBA00009409"/>
    </source>
</evidence>
<dbReference type="SUPFAM" id="SSF57716">
    <property type="entry name" value="Glucocorticoid receptor-like (DNA-binding domain)"/>
    <property type="match status" value="1"/>
</dbReference>
<evidence type="ECO:0000256" key="13">
    <source>
        <dbReference type="PROSITE-ProRule" id="PRU00391"/>
    </source>
</evidence>
<evidence type="ECO:0000259" key="14">
    <source>
        <dbReference type="PROSITE" id="PS51066"/>
    </source>
</evidence>
<accession>A0ABW3HN41</accession>
<dbReference type="PROSITE" id="PS51068">
    <property type="entry name" value="FPG_CAT"/>
    <property type="match status" value="1"/>
</dbReference>
<keyword evidence="8" id="KW-0238">DNA-binding</keyword>
<evidence type="ECO:0000256" key="4">
    <source>
        <dbReference type="ARBA" id="ARBA00022763"/>
    </source>
</evidence>
<keyword evidence="7" id="KW-0862">Zinc</keyword>
<dbReference type="InterPro" id="IPR000214">
    <property type="entry name" value="Znf_DNA_glyclase/AP_lyase"/>
</dbReference>
<dbReference type="SUPFAM" id="SSF46946">
    <property type="entry name" value="S13-like H2TH domain"/>
    <property type="match status" value="1"/>
</dbReference>